<evidence type="ECO:0000256" key="11">
    <source>
        <dbReference type="RuleBase" id="RU361120"/>
    </source>
</evidence>
<dbReference type="GO" id="GO:0010411">
    <property type="term" value="P:xyloglucan metabolic process"/>
    <property type="evidence" value="ECO:0007669"/>
    <property type="project" value="InterPro"/>
</dbReference>
<keyword evidence="3 11" id="KW-0964">Secreted</keyword>
<dbReference type="PROSITE" id="PS51762">
    <property type="entry name" value="GH16_2"/>
    <property type="match status" value="1"/>
</dbReference>
<dbReference type="PIRSF" id="PIRSF005604">
    <property type="entry name" value="XET"/>
    <property type="match status" value="1"/>
</dbReference>
<comment type="subcellular location">
    <subcellularLocation>
        <location evidence="11">Secreted</location>
        <location evidence="11">Cell wall</location>
    </subcellularLocation>
    <subcellularLocation>
        <location evidence="11">Secreted</location>
        <location evidence="11">Extracellular space</location>
        <location evidence="11">Apoplast</location>
    </subcellularLocation>
</comment>
<dbReference type="Pfam" id="PF00722">
    <property type="entry name" value="Glyco_hydro_16"/>
    <property type="match status" value="1"/>
</dbReference>
<dbReference type="InterPro" id="IPR016455">
    <property type="entry name" value="XTH"/>
</dbReference>
<evidence type="ECO:0000256" key="7">
    <source>
        <dbReference type="ARBA" id="ARBA00023157"/>
    </source>
</evidence>
<dbReference type="Proteomes" id="UP000426265">
    <property type="component" value="Unassembled WGS sequence"/>
</dbReference>
<comment type="similarity">
    <text evidence="11">Belongs to the glycosyl hydrolase 16 family.</text>
</comment>
<evidence type="ECO:0000256" key="4">
    <source>
        <dbReference type="ARBA" id="ARBA00022679"/>
    </source>
</evidence>
<dbReference type="EC" id="2.4.1.207" evidence="11"/>
<dbReference type="InterPro" id="IPR010713">
    <property type="entry name" value="XET_C"/>
</dbReference>
<dbReference type="GO" id="GO:0016762">
    <property type="term" value="F:xyloglucan:xyloglucosyl transferase activity"/>
    <property type="evidence" value="ECO:0007669"/>
    <property type="project" value="UniProtKB-EC"/>
</dbReference>
<dbReference type="InterPro" id="IPR044791">
    <property type="entry name" value="Beta-glucanase/XTH"/>
</dbReference>
<dbReference type="InterPro" id="IPR008264">
    <property type="entry name" value="Beta_glucanase"/>
</dbReference>
<reference evidence="13 14" key="1">
    <citation type="submission" date="2019-11" db="EMBL/GenBank/DDBJ databases">
        <authorList>
            <person name="Jiao W.-B."/>
            <person name="Schneeberger K."/>
        </authorList>
    </citation>
    <scope>NUCLEOTIDE SEQUENCE [LARGE SCALE GENOMIC DNA]</scope>
    <source>
        <strain evidence="14">cv. An-1</strain>
    </source>
</reference>
<keyword evidence="1 11" id="KW-0134">Cell wall</keyword>
<comment type="PTM">
    <text evidence="11">Contains at least one intrachain disulfide bond essential for its enzymatic activity.</text>
</comment>
<name>A0A654FNM3_ARATH</name>
<keyword evidence="7" id="KW-1015">Disulfide bond</keyword>
<evidence type="ECO:0000313" key="13">
    <source>
        <dbReference type="EMBL" id="VYS62488.1"/>
    </source>
</evidence>
<evidence type="ECO:0000256" key="6">
    <source>
        <dbReference type="ARBA" id="ARBA00022801"/>
    </source>
</evidence>
<dbReference type="PRINTS" id="PR00737">
    <property type="entry name" value="GLHYDRLASE16"/>
</dbReference>
<evidence type="ECO:0000256" key="10">
    <source>
        <dbReference type="PIRSR" id="PIRSR005604-1"/>
    </source>
</evidence>
<dbReference type="AlphaFoldDB" id="A0A654FNM3"/>
<dbReference type="Gene3D" id="2.60.120.200">
    <property type="match status" value="1"/>
</dbReference>
<feature type="domain" description="GH16" evidence="12">
    <location>
        <begin position="1"/>
        <end position="199"/>
    </location>
</feature>
<evidence type="ECO:0000259" key="12">
    <source>
        <dbReference type="PROSITE" id="PS51762"/>
    </source>
</evidence>
<evidence type="ECO:0000256" key="5">
    <source>
        <dbReference type="ARBA" id="ARBA00022729"/>
    </source>
</evidence>
<organism evidence="13 14">
    <name type="scientific">Arabidopsis thaliana</name>
    <name type="common">Mouse-ear cress</name>
    <dbReference type="NCBI Taxonomy" id="3702"/>
    <lineage>
        <taxon>Eukaryota</taxon>
        <taxon>Viridiplantae</taxon>
        <taxon>Streptophyta</taxon>
        <taxon>Embryophyta</taxon>
        <taxon>Tracheophyta</taxon>
        <taxon>Spermatophyta</taxon>
        <taxon>Magnoliopsida</taxon>
        <taxon>eudicotyledons</taxon>
        <taxon>Gunneridae</taxon>
        <taxon>Pentapetalae</taxon>
        <taxon>rosids</taxon>
        <taxon>malvids</taxon>
        <taxon>Brassicales</taxon>
        <taxon>Brassicaceae</taxon>
        <taxon>Camelineae</taxon>
        <taxon>Arabidopsis</taxon>
    </lineage>
</organism>
<dbReference type="ExpressionAtlas" id="A0A654FNM3">
    <property type="expression patterns" value="baseline and differential"/>
</dbReference>
<evidence type="ECO:0000256" key="1">
    <source>
        <dbReference type="ARBA" id="ARBA00022512"/>
    </source>
</evidence>
<dbReference type="GO" id="GO:0004553">
    <property type="term" value="F:hydrolase activity, hydrolyzing O-glycosyl compounds"/>
    <property type="evidence" value="ECO:0007669"/>
    <property type="project" value="InterPro"/>
</dbReference>
<feature type="active site" description="Nucleophile" evidence="10">
    <location>
        <position position="86"/>
    </location>
</feature>
<dbReference type="CDD" id="cd02176">
    <property type="entry name" value="GH16_XET"/>
    <property type="match status" value="1"/>
</dbReference>
<evidence type="ECO:0000313" key="14">
    <source>
        <dbReference type="Proteomes" id="UP000426265"/>
    </source>
</evidence>
<dbReference type="GO" id="GO:0042546">
    <property type="term" value="P:cell wall biogenesis"/>
    <property type="evidence" value="ECO:0007669"/>
    <property type="project" value="InterPro"/>
</dbReference>
<feature type="active site" description="Proton donor" evidence="10">
    <location>
        <position position="90"/>
    </location>
</feature>
<comment type="function">
    <text evidence="11">Catalyzes xyloglucan endohydrolysis (XEH) and/or endotransglycosylation (XET). Cleaves and religates xyloglucan polymers, an essential constituent of the primary cell wall, and thereby participates in cell wall construction of growing tissues.</text>
</comment>
<dbReference type="GO" id="GO:0048046">
    <property type="term" value="C:apoplast"/>
    <property type="evidence" value="ECO:0007669"/>
    <property type="project" value="UniProtKB-SubCell"/>
</dbReference>
<protein>
    <recommendedName>
        <fullName evidence="11">Xyloglucan endotransglucosylase/hydrolase</fullName>
        <ecNumber evidence="11">2.4.1.207</ecNumber>
    </recommendedName>
</protein>
<keyword evidence="4 11" id="KW-0808">Transferase</keyword>
<evidence type="ECO:0000256" key="2">
    <source>
        <dbReference type="ARBA" id="ARBA00022523"/>
    </source>
</evidence>
<dbReference type="InterPro" id="IPR013320">
    <property type="entry name" value="ConA-like_dom_sf"/>
</dbReference>
<proteinExistence type="inferred from homology"/>
<dbReference type="InterPro" id="IPR000757">
    <property type="entry name" value="Beta-glucanase-like"/>
</dbReference>
<dbReference type="FunFam" id="2.60.120.200:FF:000025">
    <property type="entry name" value="Xyloglucan endotransglucosylase/hydrolase"/>
    <property type="match status" value="1"/>
</dbReference>
<dbReference type="Pfam" id="PF06955">
    <property type="entry name" value="XET_C"/>
    <property type="match status" value="1"/>
</dbReference>
<sequence>MFTANARARGRGAIDFDVNYVVTWGQDHILKLNQGKEVQLSMDYSSGSGFESKSHYGSGFFQMRIKLPPRDSAGVVTAFYGHTHDEVDFEFLGNRQGKPIAIQTNVFSNGQGGREQKFVPWFDPTTSFHTYGILWNPYQIVFYVDKVPIRVFKNIKRSGVNYPSKPMQLVASLWNGENWATSGGKEKINWAYAPFKAQYQGFSDHGCHVNGQSNNANVCGSTRYWWNTRTYSQLSANEQKVMENVRAKYMTYDYCSDRPRYPVPPSECRWNQ</sequence>
<keyword evidence="8 11" id="KW-0326">Glycosidase</keyword>
<dbReference type="PANTHER" id="PTHR31062">
    <property type="entry name" value="XYLOGLUCAN ENDOTRANSGLUCOSYLASE/HYDROLASE PROTEIN 8-RELATED"/>
    <property type="match status" value="1"/>
</dbReference>
<evidence type="ECO:0000256" key="3">
    <source>
        <dbReference type="ARBA" id="ARBA00022525"/>
    </source>
</evidence>
<keyword evidence="6 11" id="KW-0378">Hydrolase</keyword>
<gene>
    <name evidence="13" type="ORF">AN1_LOCUS17915</name>
</gene>
<dbReference type="SUPFAM" id="SSF49899">
    <property type="entry name" value="Concanavalin A-like lectins/glucanases"/>
    <property type="match status" value="1"/>
</dbReference>
<evidence type="ECO:0000256" key="9">
    <source>
        <dbReference type="ARBA" id="ARBA00023316"/>
    </source>
</evidence>
<keyword evidence="9 11" id="KW-0961">Cell wall biogenesis/degradation</keyword>
<keyword evidence="2 11" id="KW-0052">Apoplast</keyword>
<dbReference type="EMBL" id="CACRSJ010000109">
    <property type="protein sequence ID" value="VYS62488.1"/>
    <property type="molecule type" value="Genomic_DNA"/>
</dbReference>
<accession>A0A654FNM3</accession>
<evidence type="ECO:0000256" key="8">
    <source>
        <dbReference type="ARBA" id="ARBA00023295"/>
    </source>
</evidence>
<keyword evidence="5" id="KW-0732">Signal</keyword>
<dbReference type="GO" id="GO:0071555">
    <property type="term" value="P:cell wall organization"/>
    <property type="evidence" value="ECO:0007669"/>
    <property type="project" value="UniProtKB-KW"/>
</dbReference>